<dbReference type="InterPro" id="IPR036390">
    <property type="entry name" value="WH_DNA-bd_sf"/>
</dbReference>
<dbReference type="SUPFAM" id="SSF46785">
    <property type="entry name" value="Winged helix' DNA-binding domain"/>
    <property type="match status" value="1"/>
</dbReference>
<organism evidence="7 8">
    <name type="scientific">Desulfotruncus arcticus DSM 17038</name>
    <dbReference type="NCBI Taxonomy" id="1121424"/>
    <lineage>
        <taxon>Bacteria</taxon>
        <taxon>Bacillati</taxon>
        <taxon>Bacillota</taxon>
        <taxon>Clostridia</taxon>
        <taxon>Eubacteriales</taxon>
        <taxon>Desulfallaceae</taxon>
        <taxon>Desulfotruncus</taxon>
    </lineage>
</organism>
<dbReference type="GO" id="GO:0005524">
    <property type="term" value="F:ATP binding"/>
    <property type="evidence" value="ECO:0007669"/>
    <property type="project" value="UniProtKB-UniRule"/>
</dbReference>
<dbReference type="GO" id="GO:0006355">
    <property type="term" value="P:regulation of DNA-templated transcription"/>
    <property type="evidence" value="ECO:0007669"/>
    <property type="project" value="UniProtKB-UniRule"/>
</dbReference>
<dbReference type="InterPro" id="IPR004408">
    <property type="entry name" value="Biotin_CoA_COase_ligase"/>
</dbReference>
<dbReference type="Pfam" id="PF03099">
    <property type="entry name" value="BPL_LplA_LipB"/>
    <property type="match status" value="1"/>
</dbReference>
<keyword evidence="5" id="KW-0678">Repressor</keyword>
<keyword evidence="5" id="KW-0238">DNA-binding</keyword>
<dbReference type="GO" id="GO:0003677">
    <property type="term" value="F:DNA binding"/>
    <property type="evidence" value="ECO:0007669"/>
    <property type="project" value="UniProtKB-UniRule"/>
</dbReference>
<feature type="DNA-binding region" description="H-T-H motif" evidence="5">
    <location>
        <begin position="18"/>
        <end position="37"/>
    </location>
</feature>
<keyword evidence="5" id="KW-0804">Transcription</keyword>
<dbReference type="Pfam" id="PF02237">
    <property type="entry name" value="BPL_C"/>
    <property type="match status" value="1"/>
</dbReference>
<dbReference type="RefSeq" id="WP_092473365.1">
    <property type="nucleotide sequence ID" value="NZ_FOOX01000016.1"/>
</dbReference>
<proteinExistence type="inferred from homology"/>
<feature type="domain" description="BPL/LPL catalytic" evidence="6">
    <location>
        <begin position="66"/>
        <end position="257"/>
    </location>
</feature>
<keyword evidence="1 5" id="KW-0436">Ligase</keyword>
<protein>
    <recommendedName>
        <fullName evidence="5">Bifunctional ligase/repressor BirA</fullName>
    </recommendedName>
    <alternativeName>
        <fullName evidence="5">Biotin--[acetyl-CoA-carboxylase] ligase</fullName>
        <ecNumber evidence="5">6.3.4.15</ecNumber>
    </alternativeName>
    <alternativeName>
        <fullName evidence="5">Biotin--protein ligase</fullName>
    </alternativeName>
    <alternativeName>
        <fullName evidence="5">Biotin-[acetyl-CoA carboxylase] synthetase</fullName>
    </alternativeName>
</protein>
<dbReference type="SUPFAM" id="SSF55681">
    <property type="entry name" value="Class II aaRS and biotin synthetases"/>
    <property type="match status" value="1"/>
</dbReference>
<evidence type="ECO:0000259" key="6">
    <source>
        <dbReference type="PROSITE" id="PS51733"/>
    </source>
</evidence>
<evidence type="ECO:0000256" key="5">
    <source>
        <dbReference type="HAMAP-Rule" id="MF_00978"/>
    </source>
</evidence>
<dbReference type="EMBL" id="FOOX01000016">
    <property type="protein sequence ID" value="SFH09720.1"/>
    <property type="molecule type" value="Genomic_DNA"/>
</dbReference>
<dbReference type="InterPro" id="IPR004143">
    <property type="entry name" value="BPL_LPL_catalytic"/>
</dbReference>
<keyword evidence="2 5" id="KW-0547">Nucleotide-binding</keyword>
<feature type="binding site" evidence="5">
    <location>
        <begin position="89"/>
        <end position="91"/>
    </location>
    <ligand>
        <name>biotin</name>
        <dbReference type="ChEBI" id="CHEBI:57586"/>
    </ligand>
</feature>
<dbReference type="CDD" id="cd00090">
    <property type="entry name" value="HTH_ARSR"/>
    <property type="match status" value="1"/>
</dbReference>
<dbReference type="GO" id="GO:0016740">
    <property type="term" value="F:transferase activity"/>
    <property type="evidence" value="ECO:0007669"/>
    <property type="project" value="UniProtKB-ARBA"/>
</dbReference>
<evidence type="ECO:0000256" key="3">
    <source>
        <dbReference type="ARBA" id="ARBA00022840"/>
    </source>
</evidence>
<dbReference type="STRING" id="341036.SAMN05660649_03843"/>
<dbReference type="PANTHER" id="PTHR12835:SF5">
    <property type="entry name" value="BIOTIN--PROTEIN LIGASE"/>
    <property type="match status" value="1"/>
</dbReference>
<dbReference type="GO" id="GO:0009249">
    <property type="term" value="P:protein lipoylation"/>
    <property type="evidence" value="ECO:0007669"/>
    <property type="project" value="UniProtKB-ARBA"/>
</dbReference>
<dbReference type="OrthoDB" id="9807064at2"/>
<name>A0A1I2X840_9FIRM</name>
<dbReference type="InterPro" id="IPR003142">
    <property type="entry name" value="BPL_C"/>
</dbReference>
<reference evidence="8" key="1">
    <citation type="submission" date="2016-10" db="EMBL/GenBank/DDBJ databases">
        <authorList>
            <person name="Varghese N."/>
            <person name="Submissions S."/>
        </authorList>
    </citation>
    <scope>NUCLEOTIDE SEQUENCE [LARGE SCALE GENOMIC DNA]</scope>
    <source>
        <strain evidence="8">DSM 17038</strain>
    </source>
</reference>
<dbReference type="SUPFAM" id="SSF50037">
    <property type="entry name" value="C-terminal domain of transcriptional repressors"/>
    <property type="match status" value="1"/>
</dbReference>
<gene>
    <name evidence="5" type="primary">birA</name>
    <name evidence="7" type="ORF">SAMN05660649_03843</name>
</gene>
<dbReference type="EC" id="6.3.4.15" evidence="5"/>
<evidence type="ECO:0000256" key="2">
    <source>
        <dbReference type="ARBA" id="ARBA00022741"/>
    </source>
</evidence>
<evidence type="ECO:0000313" key="7">
    <source>
        <dbReference type="EMBL" id="SFH09720.1"/>
    </source>
</evidence>
<dbReference type="GO" id="GO:0004077">
    <property type="term" value="F:biotin--[biotin carboxyl-carrier protein] ligase activity"/>
    <property type="evidence" value="ECO:0007669"/>
    <property type="project" value="UniProtKB-UniRule"/>
</dbReference>
<dbReference type="InterPro" id="IPR013196">
    <property type="entry name" value="HTH_11"/>
</dbReference>
<dbReference type="CDD" id="cd16442">
    <property type="entry name" value="BPL"/>
    <property type="match status" value="1"/>
</dbReference>
<feature type="binding site" evidence="5">
    <location>
        <position position="113"/>
    </location>
    <ligand>
        <name>biotin</name>
        <dbReference type="ChEBI" id="CHEBI:57586"/>
    </ligand>
</feature>
<keyword evidence="3 5" id="KW-0067">ATP-binding</keyword>
<dbReference type="HAMAP" id="MF_00978">
    <property type="entry name" value="Bifunct_BirA"/>
    <property type="match status" value="1"/>
</dbReference>
<feature type="binding site" evidence="5">
    <location>
        <position position="184"/>
    </location>
    <ligand>
        <name>biotin</name>
        <dbReference type="ChEBI" id="CHEBI:57586"/>
    </ligand>
</feature>
<evidence type="ECO:0000313" key="8">
    <source>
        <dbReference type="Proteomes" id="UP000199337"/>
    </source>
</evidence>
<keyword evidence="4 5" id="KW-0092">Biotin</keyword>
<keyword evidence="5" id="KW-0805">Transcription regulation</keyword>
<dbReference type="InterPro" id="IPR008988">
    <property type="entry name" value="Transcriptional_repressor_C"/>
</dbReference>
<dbReference type="Gene3D" id="2.30.30.100">
    <property type="match status" value="1"/>
</dbReference>
<dbReference type="Proteomes" id="UP000199337">
    <property type="component" value="Unassembled WGS sequence"/>
</dbReference>
<dbReference type="Gene3D" id="3.30.930.10">
    <property type="entry name" value="Bira Bifunctional Protein, Domain 2"/>
    <property type="match status" value="1"/>
</dbReference>
<comment type="caution">
    <text evidence="5">Lacks conserved residue(s) required for the propagation of feature annotation.</text>
</comment>
<dbReference type="Pfam" id="PF08279">
    <property type="entry name" value="HTH_11"/>
    <property type="match status" value="1"/>
</dbReference>
<dbReference type="InterPro" id="IPR011991">
    <property type="entry name" value="ArsR-like_HTH"/>
</dbReference>
<comment type="function">
    <text evidence="5">Acts both as a biotin--[acetyl-CoA-carboxylase] ligase and a repressor.</text>
</comment>
<dbReference type="Gene3D" id="1.10.10.10">
    <property type="entry name" value="Winged helix-like DNA-binding domain superfamily/Winged helix DNA-binding domain"/>
    <property type="match status" value="1"/>
</dbReference>
<dbReference type="AlphaFoldDB" id="A0A1I2X840"/>
<evidence type="ECO:0000256" key="1">
    <source>
        <dbReference type="ARBA" id="ARBA00022598"/>
    </source>
</evidence>
<accession>A0A1I2X840</accession>
<dbReference type="InterPro" id="IPR045864">
    <property type="entry name" value="aa-tRNA-synth_II/BPL/LPL"/>
</dbReference>
<dbReference type="NCBIfam" id="TIGR00121">
    <property type="entry name" value="birA_ligase"/>
    <property type="match status" value="1"/>
</dbReference>
<dbReference type="InterPro" id="IPR036388">
    <property type="entry name" value="WH-like_DNA-bd_sf"/>
</dbReference>
<sequence length="324" mass="35801">MRLKILNILKNNQDWVSGETLCRELGVSRTAVWKHVSGLREDGYRIEARANLGYRLTDAPDIPYPAEVMSGLSTSVLGLNLVHMEEVASTNAEAKKLAREGCPEGTVIVAETQKGGKGRLGRVWFSPRSRGLWFSIVLRPPINLVDTPQVTMVTAVAVATAVREHTGVPAGIKWPNDILVDGKKICGILVELNAEMDCVNFLVAGIGLNVNIKKNEFPPELADIVTSLEIESGQHIYRVPLLRCLLQHLEKWYHRWLNEGFAAVLNKWRQMCVTLDCPVTVHTIKETYSGYAVDVDDTGALLVRTGDGSVQRLIAGEVTLRKQA</sequence>
<keyword evidence="8" id="KW-1185">Reference proteome</keyword>
<comment type="catalytic activity">
    <reaction evidence="5">
        <text>biotin + L-lysyl-[protein] + ATP = N(6)-biotinyl-L-lysyl-[protein] + AMP + diphosphate + H(+)</text>
        <dbReference type="Rhea" id="RHEA:11756"/>
        <dbReference type="Rhea" id="RHEA-COMP:9752"/>
        <dbReference type="Rhea" id="RHEA-COMP:10505"/>
        <dbReference type="ChEBI" id="CHEBI:15378"/>
        <dbReference type="ChEBI" id="CHEBI:29969"/>
        <dbReference type="ChEBI" id="CHEBI:30616"/>
        <dbReference type="ChEBI" id="CHEBI:33019"/>
        <dbReference type="ChEBI" id="CHEBI:57586"/>
        <dbReference type="ChEBI" id="CHEBI:83144"/>
        <dbReference type="ChEBI" id="CHEBI:456215"/>
        <dbReference type="EC" id="6.3.4.15"/>
    </reaction>
</comment>
<comment type="similarity">
    <text evidence="5">Belongs to the biotin--protein ligase family.</text>
</comment>
<dbReference type="GO" id="GO:0005737">
    <property type="term" value="C:cytoplasm"/>
    <property type="evidence" value="ECO:0007669"/>
    <property type="project" value="TreeGrafter"/>
</dbReference>
<dbReference type="InterPro" id="IPR030855">
    <property type="entry name" value="Bifunct_BirA"/>
</dbReference>
<evidence type="ECO:0000256" key="4">
    <source>
        <dbReference type="ARBA" id="ARBA00023267"/>
    </source>
</evidence>
<dbReference type="PANTHER" id="PTHR12835">
    <property type="entry name" value="BIOTIN PROTEIN LIGASE"/>
    <property type="match status" value="1"/>
</dbReference>
<dbReference type="PROSITE" id="PS51733">
    <property type="entry name" value="BPL_LPL_CATALYTIC"/>
    <property type="match status" value="1"/>
</dbReference>